<evidence type="ECO:0000256" key="1">
    <source>
        <dbReference type="SAM" id="Phobius"/>
    </source>
</evidence>
<evidence type="ECO:0000313" key="2">
    <source>
        <dbReference type="EMBL" id="HAT4308366.1"/>
    </source>
</evidence>
<keyword evidence="1" id="KW-0472">Membrane</keyword>
<evidence type="ECO:0000313" key="3">
    <source>
        <dbReference type="Proteomes" id="UP000859547"/>
    </source>
</evidence>
<organism evidence="2 3">
    <name type="scientific">Clostridium perfringens</name>
    <dbReference type="NCBI Taxonomy" id="1502"/>
    <lineage>
        <taxon>Bacteria</taxon>
        <taxon>Bacillati</taxon>
        <taxon>Bacillota</taxon>
        <taxon>Clostridia</taxon>
        <taxon>Eubacteriales</taxon>
        <taxon>Clostridiaceae</taxon>
        <taxon>Clostridium</taxon>
    </lineage>
</organism>
<comment type="caution">
    <text evidence="2">The sequence shown here is derived from an EMBL/GenBank/DDBJ whole genome shotgun (WGS) entry which is preliminary data.</text>
</comment>
<sequence>MKKSELVFLIGMIISIVVFKIVLKIFHIGYFLDFIYGIAAFYYAFKFIKTLIAFIKGKTIHCFTPCINCLLLGITFYLTVKYL</sequence>
<feature type="transmembrane region" description="Helical" evidence="1">
    <location>
        <begin position="62"/>
        <end position="80"/>
    </location>
</feature>
<feature type="transmembrane region" description="Helical" evidence="1">
    <location>
        <begin position="34"/>
        <end position="55"/>
    </location>
</feature>
<accession>A0A8H9QYM4</accession>
<name>A0A8H9QYM4_CLOPF</name>
<protein>
    <submittedName>
        <fullName evidence="2">Uncharacterized protein</fullName>
    </submittedName>
</protein>
<dbReference type="EMBL" id="DACTCB010000011">
    <property type="protein sequence ID" value="HAT4308366.1"/>
    <property type="molecule type" value="Genomic_DNA"/>
</dbReference>
<keyword evidence="1" id="KW-1133">Transmembrane helix</keyword>
<dbReference type="RefSeq" id="WP_004456623.1">
    <property type="nucleotide sequence ID" value="NZ_CATNXJ010000012.1"/>
</dbReference>
<reference evidence="2" key="1">
    <citation type="journal article" date="2018" name="Genome Biol.">
        <title>SKESA: strategic k-mer extension for scrupulous assemblies.</title>
        <authorList>
            <person name="Souvorov A."/>
            <person name="Agarwala R."/>
            <person name="Lipman D.J."/>
        </authorList>
    </citation>
    <scope>NUCLEOTIDE SEQUENCE</scope>
    <source>
        <strain evidence="2">C8</strain>
    </source>
</reference>
<dbReference type="Proteomes" id="UP000859547">
    <property type="component" value="Unassembled WGS sequence"/>
</dbReference>
<feature type="transmembrane region" description="Helical" evidence="1">
    <location>
        <begin position="7"/>
        <end position="28"/>
    </location>
</feature>
<proteinExistence type="predicted"/>
<gene>
    <name evidence="2" type="ORF">I9080_002177</name>
</gene>
<keyword evidence="1" id="KW-0812">Transmembrane</keyword>
<reference evidence="2" key="2">
    <citation type="submission" date="2020-07" db="EMBL/GenBank/DDBJ databases">
        <authorList>
            <consortium name="NCBI Pathogen Detection Project"/>
        </authorList>
    </citation>
    <scope>NUCLEOTIDE SEQUENCE</scope>
    <source>
        <strain evidence="2">C8</strain>
    </source>
</reference>
<dbReference type="AlphaFoldDB" id="A0A8H9QYM4"/>